<dbReference type="OrthoDB" id="4124121at2"/>
<feature type="domain" description="NIPSNAP" evidence="2">
    <location>
        <begin position="94"/>
        <end position="187"/>
    </location>
</feature>
<evidence type="ECO:0000313" key="3">
    <source>
        <dbReference type="EMBL" id="QDH24988.1"/>
    </source>
</evidence>
<dbReference type="Pfam" id="PF07978">
    <property type="entry name" value="NIPSNAP"/>
    <property type="match status" value="1"/>
</dbReference>
<dbReference type="InterPro" id="IPR011008">
    <property type="entry name" value="Dimeric_a/b-barrel"/>
</dbReference>
<reference evidence="3 4" key="1">
    <citation type="submission" date="2018-09" db="EMBL/GenBank/DDBJ databases">
        <title>The complete genome sequence of Neokomagataea tanensis NBRC 106556(T).</title>
        <authorList>
            <person name="Chua K.-O."/>
            <person name="See-Too W.-S."/>
            <person name="Hong K.-W."/>
            <person name="Yin W.-F."/>
            <person name="Chan K.-G."/>
        </authorList>
    </citation>
    <scope>NUCLEOTIDE SEQUENCE [LARGE SCALE GENOMIC DNA]</scope>
    <source>
        <strain evidence="4">AH13 \ NBRC 106556</strain>
    </source>
</reference>
<name>A0A4Y6V7Y5_9PROT</name>
<evidence type="ECO:0000259" key="2">
    <source>
        <dbReference type="Pfam" id="PF07978"/>
    </source>
</evidence>
<accession>A0A4Y6V7Y5</accession>
<dbReference type="SUPFAM" id="SSF54909">
    <property type="entry name" value="Dimeric alpha+beta barrel"/>
    <property type="match status" value="1"/>
</dbReference>
<dbReference type="InterPro" id="IPR012577">
    <property type="entry name" value="NIPSNAP"/>
</dbReference>
<comment type="similarity">
    <text evidence="1">Belongs to the NipSnap family.</text>
</comment>
<dbReference type="PANTHER" id="PTHR21017">
    <property type="entry name" value="NIPSNAP-RELATED"/>
    <property type="match status" value="1"/>
</dbReference>
<dbReference type="Gene3D" id="3.30.70.100">
    <property type="match status" value="1"/>
</dbReference>
<dbReference type="RefSeq" id="WP_141492838.1">
    <property type="nucleotide sequence ID" value="NZ_CP032485.1"/>
</dbReference>
<dbReference type="EMBL" id="CP032485">
    <property type="protein sequence ID" value="QDH24988.1"/>
    <property type="molecule type" value="Genomic_DNA"/>
</dbReference>
<proteinExistence type="inferred from homology"/>
<protein>
    <submittedName>
        <fullName evidence="3">NIPSNAP family protein</fullName>
    </submittedName>
</protein>
<evidence type="ECO:0000256" key="1">
    <source>
        <dbReference type="ARBA" id="ARBA00005291"/>
    </source>
</evidence>
<dbReference type="InterPro" id="IPR051557">
    <property type="entry name" value="NipSnap_domain"/>
</dbReference>
<gene>
    <name evidence="3" type="ORF">D5366_06935</name>
</gene>
<dbReference type="Proteomes" id="UP000317214">
    <property type="component" value="Chromosome"/>
</dbReference>
<keyword evidence="4" id="KW-1185">Reference proteome</keyword>
<dbReference type="AlphaFoldDB" id="A0A4Y6V7Y5"/>
<dbReference type="KEGG" id="ntn:D5366_06935"/>
<sequence length="189" mass="21537">MRYAETLTLDIRPGLVSRVATALEKFKEAGLWLTETGPLNRIMALYTAETLEQLRLMRRDILNHIPRDVVVREDVTSWEIVTPLLEAGRYGGVYEWRCYECHHDAMADVVERFNHALVARSTLSPLCCAMVSLEGVPRFAHLWPYKDAQSRSLIRAQALESGKWPPAIAPFLTRMENALLSPLPTSKWC</sequence>
<dbReference type="PANTHER" id="PTHR21017:SF17">
    <property type="entry name" value="PROTEIN NIPSNAP"/>
    <property type="match status" value="1"/>
</dbReference>
<evidence type="ECO:0000313" key="4">
    <source>
        <dbReference type="Proteomes" id="UP000317214"/>
    </source>
</evidence>
<organism evidence="3 4">
    <name type="scientific">Neokomagataea tanensis</name>
    <dbReference type="NCBI Taxonomy" id="661191"/>
    <lineage>
        <taxon>Bacteria</taxon>
        <taxon>Pseudomonadati</taxon>
        <taxon>Pseudomonadota</taxon>
        <taxon>Alphaproteobacteria</taxon>
        <taxon>Acetobacterales</taxon>
        <taxon>Acetobacteraceae</taxon>
        <taxon>Neokomagataea</taxon>
    </lineage>
</organism>